<gene>
    <name evidence="2" type="ORF">GCM10023335_90770</name>
</gene>
<evidence type="ECO:0000256" key="1">
    <source>
        <dbReference type="SAM" id="MobiDB-lite"/>
    </source>
</evidence>
<reference evidence="3" key="1">
    <citation type="journal article" date="2019" name="Int. J. Syst. Evol. Microbiol.">
        <title>The Global Catalogue of Microorganisms (GCM) 10K type strain sequencing project: providing services to taxonomists for standard genome sequencing and annotation.</title>
        <authorList>
            <consortium name="The Broad Institute Genomics Platform"/>
            <consortium name="The Broad Institute Genome Sequencing Center for Infectious Disease"/>
            <person name="Wu L."/>
            <person name="Ma J."/>
        </authorList>
    </citation>
    <scope>NUCLEOTIDE SEQUENCE [LARGE SCALE GENOMIC DNA]</scope>
    <source>
        <strain evidence="3">JCM 18409</strain>
    </source>
</reference>
<evidence type="ECO:0000313" key="3">
    <source>
        <dbReference type="Proteomes" id="UP001501759"/>
    </source>
</evidence>
<feature type="region of interest" description="Disordered" evidence="1">
    <location>
        <begin position="183"/>
        <end position="218"/>
    </location>
</feature>
<feature type="region of interest" description="Disordered" evidence="1">
    <location>
        <begin position="58"/>
        <end position="135"/>
    </location>
</feature>
<feature type="compositionally biased region" description="Low complexity" evidence="1">
    <location>
        <begin position="72"/>
        <end position="83"/>
    </location>
</feature>
<comment type="caution">
    <text evidence="2">The sequence shown here is derived from an EMBL/GenBank/DDBJ whole genome shotgun (WGS) entry which is preliminary data.</text>
</comment>
<keyword evidence="3" id="KW-1185">Reference proteome</keyword>
<sequence>MSSQSAATLRTRYEEQAASDLEENRRRQRELIDALEVLKQEETLLLDILKVAERFDVRVPQQAKDEPAAVTAPQDEPAPAADALGQEVETPEAAAPPAPPEKAPKRPGRSKAATARPRKKTARAVTKAQPQQSLGEVLLGLLRTHDAPRPAKELREELLRKHTDRTPTPQVVRNTLEALVAKGRIQRHKRERSVMYTFTEGKGQQATAPDAGPPETED</sequence>
<organism evidence="2 3">
    <name type="scientific">Streptomyces siamensis</name>
    <dbReference type="NCBI Taxonomy" id="1274986"/>
    <lineage>
        <taxon>Bacteria</taxon>
        <taxon>Bacillati</taxon>
        <taxon>Actinomycetota</taxon>
        <taxon>Actinomycetes</taxon>
        <taxon>Kitasatosporales</taxon>
        <taxon>Streptomycetaceae</taxon>
        <taxon>Streptomyces</taxon>
    </lineage>
</organism>
<proteinExistence type="predicted"/>
<dbReference type="Proteomes" id="UP001501759">
    <property type="component" value="Unassembled WGS sequence"/>
</dbReference>
<accession>A0ABP9JSA0</accession>
<name>A0ABP9JSA0_9ACTN</name>
<feature type="compositionally biased region" description="Basic and acidic residues" evidence="1">
    <location>
        <begin position="58"/>
        <end position="67"/>
    </location>
</feature>
<evidence type="ECO:0008006" key="4">
    <source>
        <dbReference type="Google" id="ProtNLM"/>
    </source>
</evidence>
<dbReference type="EMBL" id="BAABKB010000075">
    <property type="protein sequence ID" value="GAA5040349.1"/>
    <property type="molecule type" value="Genomic_DNA"/>
</dbReference>
<protein>
    <recommendedName>
        <fullName evidence="4">Regulatory protein</fullName>
    </recommendedName>
</protein>
<feature type="region of interest" description="Disordered" evidence="1">
    <location>
        <begin position="1"/>
        <end position="25"/>
    </location>
</feature>
<evidence type="ECO:0000313" key="2">
    <source>
        <dbReference type="EMBL" id="GAA5040349.1"/>
    </source>
</evidence>
<dbReference type="RefSeq" id="WP_345658923.1">
    <property type="nucleotide sequence ID" value="NZ_BAABKB010000075.1"/>
</dbReference>